<proteinExistence type="predicted"/>
<protein>
    <submittedName>
        <fullName evidence="1">Uncharacterized protein</fullName>
    </submittedName>
</protein>
<accession>A0ABP7U563</accession>
<dbReference type="SUPFAM" id="SSF49464">
    <property type="entry name" value="Carboxypeptidase regulatory domain-like"/>
    <property type="match status" value="1"/>
</dbReference>
<organism evidence="1 2">
    <name type="scientific">Flavobacterium cheonhonense</name>
    <dbReference type="NCBI Taxonomy" id="706185"/>
    <lineage>
        <taxon>Bacteria</taxon>
        <taxon>Pseudomonadati</taxon>
        <taxon>Bacteroidota</taxon>
        <taxon>Flavobacteriia</taxon>
        <taxon>Flavobacteriales</taxon>
        <taxon>Flavobacteriaceae</taxon>
        <taxon>Flavobacterium</taxon>
    </lineage>
</organism>
<comment type="caution">
    <text evidence="1">The sequence shown here is derived from an EMBL/GenBank/DDBJ whole genome shotgun (WGS) entry which is preliminary data.</text>
</comment>
<dbReference type="InterPro" id="IPR008969">
    <property type="entry name" value="CarboxyPept-like_regulatory"/>
</dbReference>
<gene>
    <name evidence="1" type="ORF">GCM10022386_22340</name>
</gene>
<keyword evidence="2" id="KW-1185">Reference proteome</keyword>
<dbReference type="EMBL" id="BAABCR010000015">
    <property type="protein sequence ID" value="GAA4036315.1"/>
    <property type="molecule type" value="Genomic_DNA"/>
</dbReference>
<evidence type="ECO:0000313" key="2">
    <source>
        <dbReference type="Proteomes" id="UP001500968"/>
    </source>
</evidence>
<reference evidence="2" key="1">
    <citation type="journal article" date="2019" name="Int. J. Syst. Evol. Microbiol.">
        <title>The Global Catalogue of Microorganisms (GCM) 10K type strain sequencing project: providing services to taxonomists for standard genome sequencing and annotation.</title>
        <authorList>
            <consortium name="The Broad Institute Genomics Platform"/>
            <consortium name="The Broad Institute Genome Sequencing Center for Infectious Disease"/>
            <person name="Wu L."/>
            <person name="Ma J."/>
        </authorList>
    </citation>
    <scope>NUCLEOTIDE SEQUENCE [LARGE SCALE GENOMIC DNA]</scope>
    <source>
        <strain evidence="2">JCM 17064</strain>
    </source>
</reference>
<sequence length="267" mass="30197">MQNSMLTFEKKTLMKPLYLVFALIISVTGFSQSGELFFLKGKVVTTVKELREVNVYNLRSESSTATDETGNYSLFVKVGDTLRFQNLQTETKKIVLTEADVKKSLLVTQLLPKIIELEEVEIQDHSNINAVSLGILDKPAKKYTPAERRLKTATDLDATASAGMMAGGSIGLDPILNAISGRTEMLKKELEVERKERLITKVENQFKPEYFTNRLKIPSEYVKGFLYYIADDSKLDEYMKKKNKGLAKFRLSELASQYLTLLKNGKE</sequence>
<name>A0ABP7U563_9FLAO</name>
<dbReference type="Proteomes" id="UP001500968">
    <property type="component" value="Unassembled WGS sequence"/>
</dbReference>
<evidence type="ECO:0000313" key="1">
    <source>
        <dbReference type="EMBL" id="GAA4036315.1"/>
    </source>
</evidence>